<keyword evidence="3" id="KW-1185">Reference proteome</keyword>
<organism evidence="2 3">
    <name type="scientific">Streptomyces naganishii JCM 4654</name>
    <dbReference type="NCBI Taxonomy" id="1306179"/>
    <lineage>
        <taxon>Bacteria</taxon>
        <taxon>Bacillati</taxon>
        <taxon>Actinomycetota</taxon>
        <taxon>Actinomycetes</taxon>
        <taxon>Kitasatosporales</taxon>
        <taxon>Streptomycetaceae</taxon>
        <taxon>Streptomyces</taxon>
    </lineage>
</organism>
<comment type="caution">
    <text evidence="2">The sequence shown here is derived from an EMBL/GenBank/DDBJ whole genome shotgun (WGS) entry which is preliminary data.</text>
</comment>
<dbReference type="Proteomes" id="UP000608955">
    <property type="component" value="Unassembled WGS sequence"/>
</dbReference>
<name>A0A919CV10_9ACTN</name>
<reference evidence="2" key="2">
    <citation type="submission" date="2020-09" db="EMBL/GenBank/DDBJ databases">
        <authorList>
            <person name="Sun Q."/>
            <person name="Ohkuma M."/>
        </authorList>
    </citation>
    <scope>NUCLEOTIDE SEQUENCE</scope>
    <source>
        <strain evidence="2">JCM 4654</strain>
    </source>
</reference>
<proteinExistence type="predicted"/>
<protein>
    <submittedName>
        <fullName evidence="2">Uncharacterized protein</fullName>
    </submittedName>
</protein>
<gene>
    <name evidence="2" type="ORF">GCM10010508_21920</name>
</gene>
<accession>A0A919CV10</accession>
<feature type="compositionally biased region" description="Basic residues" evidence="1">
    <location>
        <begin position="75"/>
        <end position="85"/>
    </location>
</feature>
<feature type="region of interest" description="Disordered" evidence="1">
    <location>
        <begin position="58"/>
        <end position="90"/>
    </location>
</feature>
<evidence type="ECO:0000313" key="2">
    <source>
        <dbReference type="EMBL" id="GHD87930.1"/>
    </source>
</evidence>
<dbReference type="AlphaFoldDB" id="A0A919CV10"/>
<sequence length="105" mass="11548">MNDPDDTDRILEKVAENAGKRGPQPTRGAWRHAAGWEGARGNDFATPGTVCAFQAHRNNHDPAAPRPAGLPRPGGRPRARLRTPARRAGSTFVLRTRRIHRTGRL</sequence>
<evidence type="ECO:0000256" key="1">
    <source>
        <dbReference type="SAM" id="MobiDB-lite"/>
    </source>
</evidence>
<dbReference type="EMBL" id="BMVF01000005">
    <property type="protein sequence ID" value="GHD87930.1"/>
    <property type="molecule type" value="Genomic_DNA"/>
</dbReference>
<reference evidence="2" key="1">
    <citation type="journal article" date="2014" name="Int. J. Syst. Evol. Microbiol.">
        <title>Complete genome sequence of Corynebacterium casei LMG S-19264T (=DSM 44701T), isolated from a smear-ripened cheese.</title>
        <authorList>
            <consortium name="US DOE Joint Genome Institute (JGI-PGF)"/>
            <person name="Walter F."/>
            <person name="Albersmeier A."/>
            <person name="Kalinowski J."/>
            <person name="Ruckert C."/>
        </authorList>
    </citation>
    <scope>NUCLEOTIDE SEQUENCE</scope>
    <source>
        <strain evidence="2">JCM 4654</strain>
    </source>
</reference>
<evidence type="ECO:0000313" key="3">
    <source>
        <dbReference type="Proteomes" id="UP000608955"/>
    </source>
</evidence>